<evidence type="ECO:0000256" key="2">
    <source>
        <dbReference type="ARBA" id="ARBA00007613"/>
    </source>
</evidence>
<reference evidence="10" key="1">
    <citation type="submission" date="2016-10" db="EMBL/GenBank/DDBJ databases">
        <authorList>
            <person name="de Groot N.N."/>
        </authorList>
    </citation>
    <scope>NUCLEOTIDE SEQUENCE [LARGE SCALE GENOMIC DNA]</scope>
    <source>
        <strain evidence="10">ASO4-2</strain>
    </source>
</reference>
<dbReference type="GO" id="GO:0015288">
    <property type="term" value="F:porin activity"/>
    <property type="evidence" value="ECO:0007669"/>
    <property type="project" value="TreeGrafter"/>
</dbReference>
<evidence type="ECO:0000313" key="11">
    <source>
        <dbReference type="Proteomes" id="UP000198771"/>
    </source>
</evidence>
<dbReference type="OrthoDB" id="9814032at2"/>
<feature type="chain" id="PRO_5011562747" evidence="9">
    <location>
        <begin position="30"/>
        <end position="442"/>
    </location>
</feature>
<evidence type="ECO:0000256" key="3">
    <source>
        <dbReference type="ARBA" id="ARBA00022448"/>
    </source>
</evidence>
<evidence type="ECO:0000256" key="4">
    <source>
        <dbReference type="ARBA" id="ARBA00022452"/>
    </source>
</evidence>
<dbReference type="Pfam" id="PF02321">
    <property type="entry name" value="OEP"/>
    <property type="match status" value="2"/>
</dbReference>
<dbReference type="GO" id="GO:0015562">
    <property type="term" value="F:efflux transmembrane transporter activity"/>
    <property type="evidence" value="ECO:0007669"/>
    <property type="project" value="InterPro"/>
</dbReference>
<keyword evidence="6" id="KW-0472">Membrane</keyword>
<evidence type="ECO:0000256" key="6">
    <source>
        <dbReference type="ARBA" id="ARBA00023136"/>
    </source>
</evidence>
<evidence type="ECO:0000256" key="9">
    <source>
        <dbReference type="SAM" id="SignalP"/>
    </source>
</evidence>
<keyword evidence="4" id="KW-1134">Transmembrane beta strand</keyword>
<evidence type="ECO:0000256" key="8">
    <source>
        <dbReference type="SAM" id="Coils"/>
    </source>
</evidence>
<keyword evidence="8" id="KW-0175">Coiled coil</keyword>
<keyword evidence="5" id="KW-0812">Transmembrane</keyword>
<dbReference type="GO" id="GO:1990281">
    <property type="term" value="C:efflux pump complex"/>
    <property type="evidence" value="ECO:0007669"/>
    <property type="project" value="TreeGrafter"/>
</dbReference>
<feature type="coiled-coil region" evidence="8">
    <location>
        <begin position="331"/>
        <end position="383"/>
    </location>
</feature>
<evidence type="ECO:0000256" key="5">
    <source>
        <dbReference type="ARBA" id="ARBA00022692"/>
    </source>
</evidence>
<dbReference type="EMBL" id="FMXO01000016">
    <property type="protein sequence ID" value="SDB54282.1"/>
    <property type="molecule type" value="Genomic_DNA"/>
</dbReference>
<organism evidence="10 11">
    <name type="scientific">Desulfonatronum thiosulfatophilum</name>
    <dbReference type="NCBI Taxonomy" id="617002"/>
    <lineage>
        <taxon>Bacteria</taxon>
        <taxon>Pseudomonadati</taxon>
        <taxon>Thermodesulfobacteriota</taxon>
        <taxon>Desulfovibrionia</taxon>
        <taxon>Desulfovibrionales</taxon>
        <taxon>Desulfonatronaceae</taxon>
        <taxon>Desulfonatronum</taxon>
    </lineage>
</organism>
<gene>
    <name evidence="10" type="ORF">SAMN05660653_02715</name>
</gene>
<comment type="subcellular location">
    <subcellularLocation>
        <location evidence="1">Cell outer membrane</location>
    </subcellularLocation>
</comment>
<dbReference type="STRING" id="617002.SAMN05660653_02715"/>
<dbReference type="GO" id="GO:0009279">
    <property type="term" value="C:cell outer membrane"/>
    <property type="evidence" value="ECO:0007669"/>
    <property type="project" value="UniProtKB-SubCell"/>
</dbReference>
<dbReference type="Proteomes" id="UP000198771">
    <property type="component" value="Unassembled WGS sequence"/>
</dbReference>
<comment type="similarity">
    <text evidence="2">Belongs to the outer membrane factor (OMF) (TC 1.B.17) family.</text>
</comment>
<keyword evidence="9" id="KW-0732">Signal</keyword>
<accession>A0A1G6EAB2</accession>
<dbReference type="PANTHER" id="PTHR30026:SF20">
    <property type="entry name" value="OUTER MEMBRANE PROTEIN TOLC"/>
    <property type="match status" value="1"/>
</dbReference>
<name>A0A1G6EAB2_9BACT</name>
<dbReference type="InterPro" id="IPR051906">
    <property type="entry name" value="TolC-like"/>
</dbReference>
<feature type="signal peptide" evidence="9">
    <location>
        <begin position="1"/>
        <end position="29"/>
    </location>
</feature>
<dbReference type="InterPro" id="IPR003423">
    <property type="entry name" value="OMP_efflux"/>
</dbReference>
<keyword evidence="3" id="KW-0813">Transport</keyword>
<evidence type="ECO:0000256" key="1">
    <source>
        <dbReference type="ARBA" id="ARBA00004442"/>
    </source>
</evidence>
<protein>
    <submittedName>
        <fullName evidence="10">Outer membrane efflux protein</fullName>
    </submittedName>
</protein>
<dbReference type="Gene3D" id="1.20.1600.10">
    <property type="entry name" value="Outer membrane efflux proteins (OEP)"/>
    <property type="match status" value="1"/>
</dbReference>
<dbReference type="SUPFAM" id="SSF56954">
    <property type="entry name" value="Outer membrane efflux proteins (OEP)"/>
    <property type="match status" value="1"/>
</dbReference>
<keyword evidence="7" id="KW-0998">Cell outer membrane</keyword>
<evidence type="ECO:0000313" key="10">
    <source>
        <dbReference type="EMBL" id="SDB54282.1"/>
    </source>
</evidence>
<dbReference type="RefSeq" id="WP_092122899.1">
    <property type="nucleotide sequence ID" value="NZ_FMXO01000016.1"/>
</dbReference>
<dbReference type="PANTHER" id="PTHR30026">
    <property type="entry name" value="OUTER MEMBRANE PROTEIN TOLC"/>
    <property type="match status" value="1"/>
</dbReference>
<sequence>MQHKTKSVRLGMLLVLCALALFSVTPALADQRAEAEKTFTMGEAVQRGLQANPQMAGIRAALRGAEFGERAAQAAFYPALTTNFGYSYVDEAVAQGDRGSWTANLNLSQPLFTGWRLLNTRQRAELAREQVQLELINRELALTLTIQEQFLELLRARENVRSARDSFIRLESQLRNAQAFFDVGLRPKFDVLQAEVDLAQAEQLLLISENAVATQNARLNTLLNLDLETPVTYVGELTYSPFAPRLQDSLDMAFSQRPDIAMALKAEEIADRDVDITASDLYPQVSADLDYYRRSTEEEIRGITTRPDSWWTTGVNVRWRAFDFNRTRHATDQARQNVLRLREETANLRLEVSFAVQSLHLNLNEAAARISVANKALEEAREGFRIAQARFQAQVGTNTEVLDAQARLTRSEADLTDAMADHQLAIARLFAATGEMNPGLEF</sequence>
<keyword evidence="11" id="KW-1185">Reference proteome</keyword>
<dbReference type="AlphaFoldDB" id="A0A1G6EAB2"/>
<evidence type="ECO:0000256" key="7">
    <source>
        <dbReference type="ARBA" id="ARBA00023237"/>
    </source>
</evidence>
<proteinExistence type="inferred from homology"/>